<evidence type="ECO:0000259" key="3">
    <source>
        <dbReference type="Pfam" id="PF13963"/>
    </source>
</evidence>
<dbReference type="PANTHER" id="PTHR48258:SF9">
    <property type="entry name" value="OS01G0348150 PROTEIN"/>
    <property type="match status" value="1"/>
</dbReference>
<name>A0A438GU06_VITVI</name>
<comment type="caution">
    <text evidence="4">The sequence shown here is derived from an EMBL/GenBank/DDBJ whole genome shotgun (WGS) entry which is preliminary data.</text>
</comment>
<dbReference type="EMBL" id="QGNW01000343">
    <property type="protein sequence ID" value="RVW75683.1"/>
    <property type="molecule type" value="Genomic_DNA"/>
</dbReference>
<reference evidence="4 5" key="1">
    <citation type="journal article" date="2018" name="PLoS Genet.">
        <title>Population sequencing reveals clonal diversity and ancestral inbreeding in the grapevine cultivar Chardonnay.</title>
        <authorList>
            <person name="Roach M.J."/>
            <person name="Johnson D.L."/>
            <person name="Bohlmann J."/>
            <person name="van Vuuren H.J."/>
            <person name="Jones S.J."/>
            <person name="Pretorius I.S."/>
            <person name="Schmidt S.A."/>
            <person name="Borneman A.R."/>
        </authorList>
    </citation>
    <scope>NUCLEOTIDE SEQUENCE [LARGE SCALE GENOMIC DNA]</scope>
    <source>
        <strain evidence="5">cv. Chardonnay</strain>
        <tissue evidence="4">Leaf</tissue>
    </source>
</reference>
<organism evidence="4 5">
    <name type="scientific">Vitis vinifera</name>
    <name type="common">Grape</name>
    <dbReference type="NCBI Taxonomy" id="29760"/>
    <lineage>
        <taxon>Eukaryota</taxon>
        <taxon>Viridiplantae</taxon>
        <taxon>Streptophyta</taxon>
        <taxon>Embryophyta</taxon>
        <taxon>Tracheophyta</taxon>
        <taxon>Spermatophyta</taxon>
        <taxon>Magnoliopsida</taxon>
        <taxon>eudicotyledons</taxon>
        <taxon>Gunneridae</taxon>
        <taxon>Pentapetalae</taxon>
        <taxon>rosids</taxon>
        <taxon>Vitales</taxon>
        <taxon>Vitaceae</taxon>
        <taxon>Viteae</taxon>
        <taxon>Vitis</taxon>
    </lineage>
</organism>
<feature type="domain" description="DUF4218" evidence="2">
    <location>
        <begin position="381"/>
        <end position="445"/>
    </location>
</feature>
<evidence type="ECO:0000259" key="1">
    <source>
        <dbReference type="Pfam" id="PF13952"/>
    </source>
</evidence>
<dbReference type="Proteomes" id="UP000288805">
    <property type="component" value="Unassembled WGS sequence"/>
</dbReference>
<feature type="domain" description="DUF4216" evidence="1">
    <location>
        <begin position="592"/>
        <end position="646"/>
    </location>
</feature>
<dbReference type="InterPro" id="IPR004242">
    <property type="entry name" value="Transposase_21"/>
</dbReference>
<dbReference type="Pfam" id="PF02992">
    <property type="entry name" value="Transposase_21"/>
    <property type="match status" value="1"/>
</dbReference>
<gene>
    <name evidence="4" type="ORF">CK203_055220</name>
</gene>
<evidence type="ECO:0008006" key="6">
    <source>
        <dbReference type="Google" id="ProtNLM"/>
    </source>
</evidence>
<evidence type="ECO:0000313" key="4">
    <source>
        <dbReference type="EMBL" id="RVW75683.1"/>
    </source>
</evidence>
<evidence type="ECO:0000313" key="5">
    <source>
        <dbReference type="Proteomes" id="UP000288805"/>
    </source>
</evidence>
<protein>
    <recommendedName>
        <fullName evidence="6">Transposase-associated domain-containing protein</fullName>
    </recommendedName>
</protein>
<dbReference type="InterPro" id="IPR025452">
    <property type="entry name" value="DUF4218"/>
</dbReference>
<dbReference type="Pfam" id="PF13963">
    <property type="entry name" value="Transpos_assoc"/>
    <property type="match status" value="1"/>
</dbReference>
<accession>A0A438GU06</accession>
<sequence>MDRSWMSKDRMSREYEEGVEYFINFALEHCPNQRGIRCPCMRCGNLIHHTPNKIREHMFFNGIDQSYCTWYWHGEAGPTSSQPTEMAQRYDTMDCGDVASTVEMVHAIEDEFMTDPMSFKKLLEDAEKPLGYAPVNNEMPLSMYEAKKTLNALGMEYKKIHACPNDCILYRNELNEASSCPTCGTSRWKVNKAGARNTKRIPAKVLWNLRLAISADGINPHSSMTSRHSCWPVLTITYNLPPWLCMKRKFMMLSLLISGPRQPGKTKDGVKSRLDLLEMGLRPDLAPRFGLKRTYLPPACYTLSRKEKKIVLQTLADLKVPEGYCSNFRNLVSMEELKLNGLKSHDYHALMQQLLPVAIRSVLPKHVRYAITRLCFFFNALCAKVVDVSRLNDIQQDIVVTLCLLEKYFPPSIFDIMLHLTVHLVREVRLCGPVYMRWMYPFERGSLRVLYRVFIGMDAIGIPSSMKDEWKCGKPLLGGRAITIHDYKLVEQAHHYVLQNTTIVQPFIEQNILVNQKRVKWLEDEHVRTFSHWLRKKVSDDISKKEPIEKELKWLAQGPRQQVLTYPGYIIHGCRYHIKNRDEARVNQNSGCDWVDSKNGVKVDELGFTLVDLSKIGHKSDPFILATQAQQVFYVEDQVDPRWSIVLSRPKMELFDIEGDDNIADNCMEHHPFANGMPNIKSFDEVEDYDEICMRTDCEGIWIEN</sequence>
<dbReference type="AlphaFoldDB" id="A0A438GU06"/>
<dbReference type="Pfam" id="PF13960">
    <property type="entry name" value="DUF4218"/>
    <property type="match status" value="1"/>
</dbReference>
<evidence type="ECO:0000259" key="2">
    <source>
        <dbReference type="Pfam" id="PF13960"/>
    </source>
</evidence>
<dbReference type="InterPro" id="IPR025312">
    <property type="entry name" value="DUF4216"/>
</dbReference>
<dbReference type="InterPro" id="IPR029480">
    <property type="entry name" value="Transpos_assoc"/>
</dbReference>
<dbReference type="PANTHER" id="PTHR48258">
    <property type="entry name" value="DUF4218 DOMAIN-CONTAINING PROTEIN-RELATED"/>
    <property type="match status" value="1"/>
</dbReference>
<feature type="domain" description="Transposase-associated" evidence="3">
    <location>
        <begin position="3"/>
        <end position="75"/>
    </location>
</feature>
<dbReference type="Pfam" id="PF13952">
    <property type="entry name" value="DUF4216"/>
    <property type="match status" value="1"/>
</dbReference>
<proteinExistence type="predicted"/>